<dbReference type="Pfam" id="PF01979">
    <property type="entry name" value="Amidohydro_1"/>
    <property type="match status" value="2"/>
</dbReference>
<gene>
    <name evidence="4" type="ORF">SAMN05444168_5920</name>
</gene>
<dbReference type="InterPro" id="IPR006680">
    <property type="entry name" value="Amidohydro-rel"/>
</dbReference>
<dbReference type="PANTHER" id="PTHR43794">
    <property type="entry name" value="AMINOHYDROLASE SSNA-RELATED"/>
    <property type="match status" value="1"/>
</dbReference>
<evidence type="ECO:0000256" key="1">
    <source>
        <dbReference type="ARBA" id="ARBA00006745"/>
    </source>
</evidence>
<dbReference type="Gene3D" id="3.20.20.140">
    <property type="entry name" value="Metal-dependent hydrolases"/>
    <property type="match status" value="1"/>
</dbReference>
<reference evidence="4 5" key="1">
    <citation type="submission" date="2016-11" db="EMBL/GenBank/DDBJ databases">
        <authorList>
            <person name="Jaros S."/>
            <person name="Januszkiewicz K."/>
            <person name="Wedrychowicz H."/>
        </authorList>
    </citation>
    <scope>NUCLEOTIDE SEQUENCE [LARGE SCALE GENOMIC DNA]</scope>
    <source>
        <strain evidence="4 5">GAS86</strain>
    </source>
</reference>
<feature type="domain" description="Amidohydrolase-related" evidence="3">
    <location>
        <begin position="228"/>
        <end position="402"/>
    </location>
</feature>
<dbReference type="Proteomes" id="UP000184693">
    <property type="component" value="Unassembled WGS sequence"/>
</dbReference>
<feature type="domain" description="Amidohydrolase-related" evidence="3">
    <location>
        <begin position="58"/>
        <end position="152"/>
    </location>
</feature>
<comment type="similarity">
    <text evidence="1">Belongs to the metallo-dependent hydrolases superfamily. ATZ/TRZ family.</text>
</comment>
<dbReference type="InterPro" id="IPR032466">
    <property type="entry name" value="Metal_Hydrolase"/>
</dbReference>
<dbReference type="SUPFAM" id="SSF51338">
    <property type="entry name" value="Composite domain of metallo-dependent hydrolases"/>
    <property type="match status" value="1"/>
</dbReference>
<name>A0A1N6K436_9BURK</name>
<evidence type="ECO:0000259" key="3">
    <source>
        <dbReference type="Pfam" id="PF01979"/>
    </source>
</evidence>
<accession>A0A1N6K436</accession>
<keyword evidence="2" id="KW-0378">Hydrolase</keyword>
<sequence>MSGTARTILFKGGTIVTMDRNVPNLATGDVLVEGDRIVAVGPSLKADDAEVIDAAGSIVLPGLIDAHHHAWLGVMRRMMPDVDDLFAYIDVVAETLGSQYRPLDMYLSTRLTAVASLDAGITTIIDACHSSRSPEHTDAALEALDSAGIRALHMVGAAMDKKASNAHLPQDLERLALNWNAGAGRVRVGLFGQLNLDWWKVARRLDMQILTEFIGDLAKLGPEFAEPGVLGAHNIFNHCTRVPQETWKLFADAGVNVTVNPRSDALFGFDDDSFAYQQAIDHGLTPALGIDLDTAFGSDLFGEMHALFGQQRAAMRYRRFRGEADAPAPISVEAVLQAATINGARAAGLERSIGSLTPGKQADIIMVRTNGASVFPVNNAIGTVVQAVERSDVDTVMVAGQLRKQGGKLIDVDLAKLSAEVTASRDYLLDASGYRTELFGTSASSSGTTA</sequence>
<dbReference type="InterPro" id="IPR011059">
    <property type="entry name" value="Metal-dep_hydrolase_composite"/>
</dbReference>
<dbReference type="Gene3D" id="2.30.40.10">
    <property type="entry name" value="Urease, subunit C, domain 1"/>
    <property type="match status" value="1"/>
</dbReference>
<organism evidence="4 5">
    <name type="scientific">Paraburkholderia phenazinium</name>
    <dbReference type="NCBI Taxonomy" id="60549"/>
    <lineage>
        <taxon>Bacteria</taxon>
        <taxon>Pseudomonadati</taxon>
        <taxon>Pseudomonadota</taxon>
        <taxon>Betaproteobacteria</taxon>
        <taxon>Burkholderiales</taxon>
        <taxon>Burkholderiaceae</taxon>
        <taxon>Paraburkholderia</taxon>
    </lineage>
</organism>
<dbReference type="AlphaFoldDB" id="A0A1N6K436"/>
<dbReference type="SUPFAM" id="SSF51556">
    <property type="entry name" value="Metallo-dependent hydrolases"/>
    <property type="match status" value="1"/>
</dbReference>
<protein>
    <submittedName>
        <fullName evidence="4">Cytosine/adenosine deaminase</fullName>
    </submittedName>
</protein>
<evidence type="ECO:0000256" key="2">
    <source>
        <dbReference type="ARBA" id="ARBA00022801"/>
    </source>
</evidence>
<dbReference type="OrthoDB" id="9807210at2"/>
<dbReference type="InterPro" id="IPR050287">
    <property type="entry name" value="MTA/SAH_deaminase"/>
</dbReference>
<evidence type="ECO:0000313" key="4">
    <source>
        <dbReference type="EMBL" id="SIO51097.1"/>
    </source>
</evidence>
<dbReference type="PANTHER" id="PTHR43794:SF11">
    <property type="entry name" value="AMIDOHYDROLASE-RELATED DOMAIN-CONTAINING PROTEIN"/>
    <property type="match status" value="1"/>
</dbReference>
<proteinExistence type="inferred from homology"/>
<evidence type="ECO:0000313" key="5">
    <source>
        <dbReference type="Proteomes" id="UP000184693"/>
    </source>
</evidence>
<dbReference type="RefSeq" id="WP_074267831.1">
    <property type="nucleotide sequence ID" value="NZ_FSRM01000002.1"/>
</dbReference>
<dbReference type="GO" id="GO:0016810">
    <property type="term" value="F:hydrolase activity, acting on carbon-nitrogen (but not peptide) bonds"/>
    <property type="evidence" value="ECO:0007669"/>
    <property type="project" value="InterPro"/>
</dbReference>
<dbReference type="EMBL" id="FSRM01000002">
    <property type="protein sequence ID" value="SIO51097.1"/>
    <property type="molecule type" value="Genomic_DNA"/>
</dbReference>